<feature type="transmembrane region" description="Helical" evidence="1">
    <location>
        <begin position="165"/>
        <end position="186"/>
    </location>
</feature>
<dbReference type="EMBL" id="FOHZ01000005">
    <property type="protein sequence ID" value="SET20184.1"/>
    <property type="molecule type" value="Genomic_DNA"/>
</dbReference>
<dbReference type="OrthoDB" id="6372248at2"/>
<dbReference type="Pfam" id="PF05940">
    <property type="entry name" value="NnrS"/>
    <property type="match status" value="1"/>
</dbReference>
<feature type="transmembrane region" description="Helical" evidence="1">
    <location>
        <begin position="257"/>
        <end position="279"/>
    </location>
</feature>
<dbReference type="InterPro" id="IPR010266">
    <property type="entry name" value="NnrS"/>
</dbReference>
<feature type="transmembrane region" description="Helical" evidence="1">
    <location>
        <begin position="49"/>
        <end position="67"/>
    </location>
</feature>
<dbReference type="RefSeq" id="WP_091850148.1">
    <property type="nucleotide sequence ID" value="NZ_FOHZ01000005.1"/>
</dbReference>
<proteinExistence type="predicted"/>
<reference evidence="3" key="1">
    <citation type="submission" date="2016-10" db="EMBL/GenBank/DDBJ databases">
        <authorList>
            <person name="Varghese N."/>
            <person name="Submissions S."/>
        </authorList>
    </citation>
    <scope>NUCLEOTIDE SEQUENCE [LARGE SCALE GENOMIC DNA]</scope>
    <source>
        <strain evidence="3">CGMCC 1.6489</strain>
    </source>
</reference>
<dbReference type="STRING" id="430453.SAMN04487962_105199"/>
<keyword evidence="1" id="KW-0812">Transmembrane</keyword>
<dbReference type="AlphaFoldDB" id="A0A1I0CLT1"/>
<feature type="transmembrane region" description="Helical" evidence="1">
    <location>
        <begin position="74"/>
        <end position="90"/>
    </location>
</feature>
<keyword evidence="1" id="KW-0472">Membrane</keyword>
<feature type="transmembrane region" description="Helical" evidence="1">
    <location>
        <begin position="320"/>
        <end position="339"/>
    </location>
</feature>
<sequence length="380" mass="40776">MTSVKTTVQAFWLFFPAAALYAALAVPLSVSAVASGRGWPPGLLAAGHGHELIFGFALVLVAGYTLGPQPRARVLALLALWLAARLSWLLAPDSWYAEVLSPAFALVLAWYVVPRFSAAKKWRNKTAAPLILTICLLAPAFWLASTLNYRGGPFAPDPYQLMQTAILGLLLLMTFIGGRLIAPAVAGTLEKKGIPLTARVQPRVEAALIILLGATIVLSLAVVPDWLTGLPLLMVAGLILVRIVRWKIWHCPERPDLLMLATGYGWLAAGSAITAWHLLAGKPAAPALHLITVGALGTLSTGVMLRLAWQRAYRRFPPTWQALAVGLLTSAAAITRYLAGSTPFAEPALLWSSAGLWSLAYLIVAGQLIMLWLHGTRGRK</sequence>
<evidence type="ECO:0000313" key="2">
    <source>
        <dbReference type="EMBL" id="SET20184.1"/>
    </source>
</evidence>
<keyword evidence="3" id="KW-1185">Reference proteome</keyword>
<evidence type="ECO:0000256" key="1">
    <source>
        <dbReference type="SAM" id="Phobius"/>
    </source>
</evidence>
<feature type="transmembrane region" description="Helical" evidence="1">
    <location>
        <begin position="96"/>
        <end position="114"/>
    </location>
</feature>
<keyword evidence="1" id="KW-1133">Transmembrane helix</keyword>
<gene>
    <name evidence="2" type="ORF">SAMN04487962_105199</name>
</gene>
<name>A0A1I0CLT1_9GAMM</name>
<feature type="transmembrane region" description="Helical" evidence="1">
    <location>
        <begin position="229"/>
        <end position="245"/>
    </location>
</feature>
<accession>A0A1I0CLT1</accession>
<organism evidence="2 3">
    <name type="scientific">Marinobacter segnicrescens</name>
    <dbReference type="NCBI Taxonomy" id="430453"/>
    <lineage>
        <taxon>Bacteria</taxon>
        <taxon>Pseudomonadati</taxon>
        <taxon>Pseudomonadota</taxon>
        <taxon>Gammaproteobacteria</taxon>
        <taxon>Pseudomonadales</taxon>
        <taxon>Marinobacteraceae</taxon>
        <taxon>Marinobacter</taxon>
    </lineage>
</organism>
<evidence type="ECO:0000313" key="3">
    <source>
        <dbReference type="Proteomes" id="UP000198762"/>
    </source>
</evidence>
<feature type="transmembrane region" description="Helical" evidence="1">
    <location>
        <begin position="126"/>
        <end position="145"/>
    </location>
</feature>
<feature type="transmembrane region" description="Helical" evidence="1">
    <location>
        <begin position="206"/>
        <end position="223"/>
    </location>
</feature>
<dbReference type="Proteomes" id="UP000198762">
    <property type="component" value="Unassembled WGS sequence"/>
</dbReference>
<feature type="transmembrane region" description="Helical" evidence="1">
    <location>
        <begin position="351"/>
        <end position="373"/>
    </location>
</feature>
<feature type="transmembrane region" description="Helical" evidence="1">
    <location>
        <begin position="285"/>
        <end position="308"/>
    </location>
</feature>
<protein>
    <submittedName>
        <fullName evidence="2">Uncharacterized protein involved in response to NO</fullName>
    </submittedName>
</protein>